<organism evidence="1 2">
    <name type="scientific">Niallia oryzisoli</name>
    <dbReference type="NCBI Taxonomy" id="1737571"/>
    <lineage>
        <taxon>Bacteria</taxon>
        <taxon>Bacillati</taxon>
        <taxon>Bacillota</taxon>
        <taxon>Bacilli</taxon>
        <taxon>Bacillales</taxon>
        <taxon>Bacillaceae</taxon>
        <taxon>Niallia</taxon>
    </lineage>
</organism>
<reference evidence="1 2" key="1">
    <citation type="submission" date="2023-10" db="EMBL/GenBank/DDBJ databases">
        <title>Niallia locisalis sp.nov. isolated from a salt pond sample.</title>
        <authorList>
            <person name="Li X.-J."/>
            <person name="Dong L."/>
        </authorList>
    </citation>
    <scope>NUCLEOTIDE SEQUENCE [LARGE SCALE GENOMIC DNA]</scope>
    <source>
        <strain evidence="1 2">DSM 29761</strain>
    </source>
</reference>
<gene>
    <name evidence="1" type="ORF">R4Z09_12405</name>
</gene>
<accession>A0ABZ2CL42</accession>
<dbReference type="EMBL" id="CP137640">
    <property type="protein sequence ID" value="WVX83723.1"/>
    <property type="molecule type" value="Genomic_DNA"/>
</dbReference>
<protein>
    <submittedName>
        <fullName evidence="1">Uncharacterized protein</fullName>
    </submittedName>
</protein>
<dbReference type="RefSeq" id="WP_338452598.1">
    <property type="nucleotide sequence ID" value="NZ_CP137640.1"/>
</dbReference>
<sequence>MHALDQTFQDEVEIYYYKSYRCEGECADIEVIDDVKLEDRDGWLFCDARESFYYPGFFSKEELNKEI</sequence>
<evidence type="ECO:0000313" key="2">
    <source>
        <dbReference type="Proteomes" id="UP001357223"/>
    </source>
</evidence>
<keyword evidence="2" id="KW-1185">Reference proteome</keyword>
<name>A0ABZ2CL42_9BACI</name>
<proteinExistence type="predicted"/>
<evidence type="ECO:0000313" key="1">
    <source>
        <dbReference type="EMBL" id="WVX83723.1"/>
    </source>
</evidence>
<dbReference type="Proteomes" id="UP001357223">
    <property type="component" value="Chromosome"/>
</dbReference>